<dbReference type="KEGG" id="pphe:PP2015_2280"/>
<reference evidence="2 3" key="1">
    <citation type="submission" date="2015-11" db="EMBL/GenBank/DDBJ databases">
        <authorList>
            <person name="Zhang Y."/>
            <person name="Guo Z."/>
        </authorList>
    </citation>
    <scope>NUCLEOTIDE SEQUENCE [LARGE SCALE GENOMIC DNA]</scope>
    <source>
        <strain evidence="2 3">KCTC 12086</strain>
    </source>
</reference>
<sequence>MPMIFLNRSIALVSLLISFIMLYGVGERFLSALWMLYKFYGGNGEGISLGVSMTLITYLVSFGLIAVSRVMYTKSGDTVALSLSKVTSHILWFGLMLLTILLVTPLAHLYSR</sequence>
<protein>
    <submittedName>
        <fullName evidence="2">Uncharacterized protein</fullName>
    </submittedName>
</protein>
<gene>
    <name evidence="2" type="ORF">PP2015_2280</name>
</gene>
<keyword evidence="1" id="KW-0472">Membrane</keyword>
<feature type="transmembrane region" description="Helical" evidence="1">
    <location>
        <begin position="47"/>
        <end position="70"/>
    </location>
</feature>
<evidence type="ECO:0000313" key="2">
    <source>
        <dbReference type="EMBL" id="ALO42777.1"/>
    </source>
</evidence>
<dbReference type="Proteomes" id="UP000061457">
    <property type="component" value="Chromosome I"/>
</dbReference>
<feature type="transmembrane region" description="Helical" evidence="1">
    <location>
        <begin position="6"/>
        <end position="26"/>
    </location>
</feature>
<dbReference type="AlphaFoldDB" id="A0A0S2K3I1"/>
<dbReference type="STRING" id="161398.PP2015_2280"/>
<keyword evidence="1" id="KW-1133">Transmembrane helix</keyword>
<organism evidence="2 3">
    <name type="scientific">Pseudoalteromonas phenolica</name>
    <dbReference type="NCBI Taxonomy" id="161398"/>
    <lineage>
        <taxon>Bacteria</taxon>
        <taxon>Pseudomonadati</taxon>
        <taxon>Pseudomonadota</taxon>
        <taxon>Gammaproteobacteria</taxon>
        <taxon>Alteromonadales</taxon>
        <taxon>Pseudoalteromonadaceae</taxon>
        <taxon>Pseudoalteromonas</taxon>
    </lineage>
</organism>
<feature type="transmembrane region" description="Helical" evidence="1">
    <location>
        <begin position="90"/>
        <end position="110"/>
    </location>
</feature>
<keyword evidence="1" id="KW-0812">Transmembrane</keyword>
<evidence type="ECO:0000313" key="3">
    <source>
        <dbReference type="Proteomes" id="UP000061457"/>
    </source>
</evidence>
<accession>A0A0S2K3I1</accession>
<proteinExistence type="predicted"/>
<evidence type="ECO:0000256" key="1">
    <source>
        <dbReference type="SAM" id="Phobius"/>
    </source>
</evidence>
<keyword evidence="3" id="KW-1185">Reference proteome</keyword>
<dbReference type="PATRIC" id="fig|161398.10.peg.2326"/>
<dbReference type="EMBL" id="CP013187">
    <property type="protein sequence ID" value="ALO42777.1"/>
    <property type="molecule type" value="Genomic_DNA"/>
</dbReference>
<name>A0A0S2K3I1_9GAMM</name>